<dbReference type="GO" id="GO:0016705">
    <property type="term" value="F:oxidoreductase activity, acting on paired donors, with incorporation or reduction of molecular oxygen"/>
    <property type="evidence" value="ECO:0007669"/>
    <property type="project" value="InterPro"/>
</dbReference>
<keyword evidence="3" id="KW-0560">Oxidoreductase</keyword>
<name>A0A1M7IVK3_9BACL</name>
<evidence type="ECO:0000313" key="7">
    <source>
        <dbReference type="Proteomes" id="UP000184206"/>
    </source>
</evidence>
<organism evidence="6 7">
    <name type="scientific">Lacicoccus alkaliphilus DSM 16010</name>
    <dbReference type="NCBI Taxonomy" id="1123231"/>
    <lineage>
        <taxon>Bacteria</taxon>
        <taxon>Bacillati</taxon>
        <taxon>Bacillota</taxon>
        <taxon>Bacilli</taxon>
        <taxon>Bacillales</taxon>
        <taxon>Salinicoccaceae</taxon>
        <taxon>Lacicoccus</taxon>
    </lineage>
</organism>
<dbReference type="PANTHER" id="PTHR30011:SF16">
    <property type="entry name" value="C2H2 FINGER DOMAIN TRANSCRIPTION FACTOR (EUROFUNG)-RELATED"/>
    <property type="match status" value="1"/>
</dbReference>
<dbReference type="InterPro" id="IPR011251">
    <property type="entry name" value="Luciferase-like_dom"/>
</dbReference>
<accession>A0A1M7IVK3</accession>
<feature type="domain" description="Luciferase-like" evidence="5">
    <location>
        <begin position="33"/>
        <end position="236"/>
    </location>
</feature>
<gene>
    <name evidence="6" type="ORF">SAMN02745189_02172</name>
</gene>
<dbReference type="InterPro" id="IPR020020">
    <property type="entry name" value="Luciferase-type_oxidoreductase"/>
</dbReference>
<protein>
    <submittedName>
        <fullName evidence="6">Luciferase-type oxidoreductase, BA3436 family</fullName>
    </submittedName>
</protein>
<keyword evidence="2" id="KW-0288">FMN</keyword>
<dbReference type="RefSeq" id="WP_072710593.1">
    <property type="nucleotide sequence ID" value="NZ_FRCF01000011.1"/>
</dbReference>
<dbReference type="NCBIfam" id="TIGR03571">
    <property type="entry name" value="lucif_BA3436"/>
    <property type="match status" value="1"/>
</dbReference>
<dbReference type="Gene3D" id="3.20.20.30">
    <property type="entry name" value="Luciferase-like domain"/>
    <property type="match status" value="1"/>
</dbReference>
<proteinExistence type="predicted"/>
<dbReference type="GO" id="GO:0004497">
    <property type="term" value="F:monooxygenase activity"/>
    <property type="evidence" value="ECO:0007669"/>
    <property type="project" value="UniProtKB-KW"/>
</dbReference>
<evidence type="ECO:0000256" key="2">
    <source>
        <dbReference type="ARBA" id="ARBA00022643"/>
    </source>
</evidence>
<evidence type="ECO:0000256" key="3">
    <source>
        <dbReference type="ARBA" id="ARBA00023002"/>
    </source>
</evidence>
<evidence type="ECO:0000256" key="4">
    <source>
        <dbReference type="ARBA" id="ARBA00023033"/>
    </source>
</evidence>
<dbReference type="EMBL" id="FRCF01000011">
    <property type="protein sequence ID" value="SHM44693.1"/>
    <property type="molecule type" value="Genomic_DNA"/>
</dbReference>
<dbReference type="InterPro" id="IPR036661">
    <property type="entry name" value="Luciferase-like_sf"/>
</dbReference>
<keyword evidence="4" id="KW-0503">Monooxygenase</keyword>
<dbReference type="Pfam" id="PF00296">
    <property type="entry name" value="Bac_luciferase"/>
    <property type="match status" value="1"/>
</dbReference>
<evidence type="ECO:0000256" key="1">
    <source>
        <dbReference type="ARBA" id="ARBA00022630"/>
    </source>
</evidence>
<dbReference type="AlphaFoldDB" id="A0A1M7IVK3"/>
<sequence length="324" mass="36524">MNRFENHKGFKRTFKENKMSLGLMFPLESYTGSFPEMEPAEQMRLAKMAEDYGFASLFVRDAPLYDPDFGDVGGLYDPWMFLSYVAAHTEDIALGTGSIVTTLRNPLHTAKSAATLEKLSGGRLLFGAASGDRPIEFPAFRTDPEDKGALFRESIEVMKQLWREEFPKIQTERVHLTEGDVVPKPEMSDIPVFGTGYGGQTLEWLAGNTDGWLFYPQDLGSQKKLINQWRAAAETFKPFAMPLAIDLSERPGETAKPLPVGFRAGRHFLIDYLNAYQEAGVNHVMIALKQNSRPAEEVIQELGEYVVHKFPAHIEPKYSFLNFK</sequence>
<evidence type="ECO:0000259" key="5">
    <source>
        <dbReference type="Pfam" id="PF00296"/>
    </source>
</evidence>
<dbReference type="STRING" id="1123231.SAMN02745189_02172"/>
<reference evidence="6 7" key="1">
    <citation type="submission" date="2016-11" db="EMBL/GenBank/DDBJ databases">
        <authorList>
            <person name="Jaros S."/>
            <person name="Januszkiewicz K."/>
            <person name="Wedrychowicz H."/>
        </authorList>
    </citation>
    <scope>NUCLEOTIDE SEQUENCE [LARGE SCALE GENOMIC DNA]</scope>
    <source>
        <strain evidence="6 7">DSM 16010</strain>
    </source>
</reference>
<keyword evidence="7" id="KW-1185">Reference proteome</keyword>
<dbReference type="SUPFAM" id="SSF51679">
    <property type="entry name" value="Bacterial luciferase-like"/>
    <property type="match status" value="1"/>
</dbReference>
<dbReference type="OrthoDB" id="7239898at2"/>
<evidence type="ECO:0000313" key="6">
    <source>
        <dbReference type="EMBL" id="SHM44693.1"/>
    </source>
</evidence>
<dbReference type="InterPro" id="IPR051260">
    <property type="entry name" value="Diverse_substr_monoxygenases"/>
</dbReference>
<dbReference type="Proteomes" id="UP000184206">
    <property type="component" value="Unassembled WGS sequence"/>
</dbReference>
<dbReference type="PANTHER" id="PTHR30011">
    <property type="entry name" value="ALKANESULFONATE MONOOXYGENASE-RELATED"/>
    <property type="match status" value="1"/>
</dbReference>
<keyword evidence="1" id="KW-0285">Flavoprotein</keyword>